<feature type="compositionally biased region" description="Acidic residues" evidence="1">
    <location>
        <begin position="40"/>
        <end position="50"/>
    </location>
</feature>
<dbReference type="InterPro" id="IPR053164">
    <property type="entry name" value="IS1016-like_transposase"/>
</dbReference>
<organism evidence="2 3">
    <name type="scientific">Elysia crispata</name>
    <name type="common">lettuce slug</name>
    <dbReference type="NCBI Taxonomy" id="231223"/>
    <lineage>
        <taxon>Eukaryota</taxon>
        <taxon>Metazoa</taxon>
        <taxon>Spiralia</taxon>
        <taxon>Lophotrochozoa</taxon>
        <taxon>Mollusca</taxon>
        <taxon>Gastropoda</taxon>
        <taxon>Heterobranchia</taxon>
        <taxon>Euthyneura</taxon>
        <taxon>Panpulmonata</taxon>
        <taxon>Sacoglossa</taxon>
        <taxon>Placobranchoidea</taxon>
        <taxon>Plakobranchidae</taxon>
        <taxon>Elysia</taxon>
    </lineage>
</organism>
<protein>
    <submittedName>
        <fullName evidence="2">Uncharacterized protein</fullName>
    </submittedName>
</protein>
<evidence type="ECO:0000313" key="2">
    <source>
        <dbReference type="EMBL" id="KAK3765278.1"/>
    </source>
</evidence>
<reference evidence="2" key="1">
    <citation type="journal article" date="2023" name="G3 (Bethesda)">
        <title>A reference genome for the long-term kleptoplast-retaining sea slug Elysia crispata morphotype clarki.</title>
        <authorList>
            <person name="Eastman K.E."/>
            <person name="Pendleton A.L."/>
            <person name="Shaikh M.A."/>
            <person name="Suttiyut T."/>
            <person name="Ogas R."/>
            <person name="Tomko P."/>
            <person name="Gavelis G."/>
            <person name="Widhalm J.R."/>
            <person name="Wisecaver J.H."/>
        </authorList>
    </citation>
    <scope>NUCLEOTIDE SEQUENCE</scope>
    <source>
        <strain evidence="2">ECLA1</strain>
    </source>
</reference>
<accession>A0AAE0Z9D5</accession>
<name>A0AAE0Z9D5_9GAST</name>
<dbReference type="PANTHER" id="PTHR47163:SF2">
    <property type="entry name" value="SI:DKEY-17M8.2"/>
    <property type="match status" value="1"/>
</dbReference>
<feature type="compositionally biased region" description="Low complexity" evidence="1">
    <location>
        <begin position="18"/>
        <end position="30"/>
    </location>
</feature>
<dbReference type="Proteomes" id="UP001283361">
    <property type="component" value="Unassembled WGS sequence"/>
</dbReference>
<feature type="compositionally biased region" description="Basic and acidic residues" evidence="1">
    <location>
        <begin position="1"/>
        <end position="17"/>
    </location>
</feature>
<evidence type="ECO:0000256" key="1">
    <source>
        <dbReference type="SAM" id="MobiDB-lite"/>
    </source>
</evidence>
<keyword evidence="3" id="KW-1185">Reference proteome</keyword>
<evidence type="ECO:0000313" key="3">
    <source>
        <dbReference type="Proteomes" id="UP001283361"/>
    </source>
</evidence>
<dbReference type="EMBL" id="JAWDGP010004323">
    <property type="protein sequence ID" value="KAK3765278.1"/>
    <property type="molecule type" value="Genomic_DNA"/>
</dbReference>
<proteinExistence type="predicted"/>
<gene>
    <name evidence="2" type="ORF">RRG08_062838</name>
</gene>
<dbReference type="PANTHER" id="PTHR47163">
    <property type="entry name" value="DDE_TNP_IS1595 DOMAIN-CONTAINING PROTEIN"/>
    <property type="match status" value="1"/>
</dbReference>
<sequence>MPTELREEADKKKKDTNSKSTKGTKTSTTKGKGKKRQYESSEEESDEESETFLGVEVSAGQSNGSAAMSVEHVEQAATEETALTFLQQNLLFRSEPPNCTVCGRQMTIVRCGRGDDKCFRGPSHKGEKVFLAKDTFFENSHLTSKDIAHLLFSWSVKEPVVNSVFLTGLSENTVIQWFTYLRDICSKWLIDNPQHIGGVGQHVQIDESLIAKRKNNVGRVVEQRWVFGGVDHAT</sequence>
<feature type="region of interest" description="Disordered" evidence="1">
    <location>
        <begin position="1"/>
        <end position="51"/>
    </location>
</feature>
<comment type="caution">
    <text evidence="2">The sequence shown here is derived from an EMBL/GenBank/DDBJ whole genome shotgun (WGS) entry which is preliminary data.</text>
</comment>
<dbReference type="AlphaFoldDB" id="A0AAE0Z9D5"/>